<dbReference type="InterPro" id="IPR029044">
    <property type="entry name" value="Nucleotide-diphossugar_trans"/>
</dbReference>
<dbReference type="CDD" id="cd00761">
    <property type="entry name" value="Glyco_tranf_GTA_type"/>
    <property type="match status" value="1"/>
</dbReference>
<dbReference type="InterPro" id="IPR001173">
    <property type="entry name" value="Glyco_trans_2-like"/>
</dbReference>
<proteinExistence type="predicted"/>
<evidence type="ECO:0000313" key="5">
    <source>
        <dbReference type="EMBL" id="CAB4211340.1"/>
    </source>
</evidence>
<dbReference type="EMBL" id="LR797258">
    <property type="protein sequence ID" value="CAB4197854.1"/>
    <property type="molecule type" value="Genomic_DNA"/>
</dbReference>
<evidence type="ECO:0000313" key="3">
    <source>
        <dbReference type="EMBL" id="CAB4183236.1"/>
    </source>
</evidence>
<evidence type="ECO:0000259" key="1">
    <source>
        <dbReference type="Pfam" id="PF00535"/>
    </source>
</evidence>
<evidence type="ECO:0000313" key="6">
    <source>
        <dbReference type="EMBL" id="CAB5238022.1"/>
    </source>
</evidence>
<sequence>MTTCPIGLFPVAAATSAAACRIAPYRTGPGKRWEGSAPWRDREVSVILPIIEYNETLDLTLECLRRQTIKPLIYIVDTGSIQTTDRILALRDASTEVIQLRMQGWYHPSWPVAAALDAAWGCINTPYVFFTHDDCFIKQQDTLEQLTLLADRHHAVGHQITERDYPLWKHDFGHTFLMLKTKTMDQIPLVWNMRAYEAMTGVSCDPVKCKQGYPDTETMMNHLFRAKLGWTPSFTPEVGRPLFLGTEENFRRNENDWFDHCRSMTCSFLYAAEYYEKAIGWTKDAMANCRRRLEVWK</sequence>
<dbReference type="EMBL" id="LR798456">
    <property type="protein sequence ID" value="CAB5238022.1"/>
    <property type="molecule type" value="Genomic_DNA"/>
</dbReference>
<organism evidence="5">
    <name type="scientific">uncultured Caudovirales phage</name>
    <dbReference type="NCBI Taxonomy" id="2100421"/>
    <lineage>
        <taxon>Viruses</taxon>
        <taxon>Duplodnaviria</taxon>
        <taxon>Heunggongvirae</taxon>
        <taxon>Uroviricota</taxon>
        <taxon>Caudoviricetes</taxon>
        <taxon>Peduoviridae</taxon>
        <taxon>Maltschvirus</taxon>
        <taxon>Maltschvirus maltsch</taxon>
    </lineage>
</organism>
<evidence type="ECO:0000313" key="4">
    <source>
        <dbReference type="EMBL" id="CAB4197854.1"/>
    </source>
</evidence>
<dbReference type="EMBL" id="LR797371">
    <property type="protein sequence ID" value="CAB4211340.1"/>
    <property type="molecule type" value="Genomic_DNA"/>
</dbReference>
<dbReference type="EMBL" id="LR796941">
    <property type="protein sequence ID" value="CAB4176658.1"/>
    <property type="molecule type" value="Genomic_DNA"/>
</dbReference>
<dbReference type="Pfam" id="PF00535">
    <property type="entry name" value="Glycos_transf_2"/>
    <property type="match status" value="1"/>
</dbReference>
<protein>
    <submittedName>
        <fullName evidence="5">Glyco_tranf_GTA_type domain containing protein</fullName>
    </submittedName>
</protein>
<dbReference type="Gene3D" id="3.90.550.10">
    <property type="entry name" value="Spore Coat Polysaccharide Biosynthesis Protein SpsA, Chain A"/>
    <property type="match status" value="1"/>
</dbReference>
<name>A0A6J5SCN4_9CAUD</name>
<accession>A0A6J5SCN4</accession>
<reference evidence="5" key="1">
    <citation type="submission" date="2020-05" db="EMBL/GenBank/DDBJ databases">
        <authorList>
            <person name="Chiriac C."/>
            <person name="Salcher M."/>
            <person name="Ghai R."/>
            <person name="Kavagutti S V."/>
        </authorList>
    </citation>
    <scope>NUCLEOTIDE SEQUENCE</scope>
</reference>
<dbReference type="SUPFAM" id="SSF53448">
    <property type="entry name" value="Nucleotide-diphospho-sugar transferases"/>
    <property type="match status" value="1"/>
</dbReference>
<dbReference type="EMBL" id="LR797025">
    <property type="protein sequence ID" value="CAB4183236.1"/>
    <property type="molecule type" value="Genomic_DNA"/>
</dbReference>
<evidence type="ECO:0000313" key="2">
    <source>
        <dbReference type="EMBL" id="CAB4176658.1"/>
    </source>
</evidence>
<gene>
    <name evidence="3" type="ORF">UFOVP1076_48</name>
    <name evidence="4" type="ORF">UFOVP1314_31</name>
    <name evidence="5" type="ORF">UFOVP1427_39</name>
    <name evidence="6" type="ORF">UFOVP1523_43</name>
    <name evidence="2" type="ORF">UFOVP991_48</name>
</gene>
<feature type="domain" description="Glycosyltransferase 2-like" evidence="1">
    <location>
        <begin position="45"/>
        <end position="182"/>
    </location>
</feature>